<organism evidence="2 3">
    <name type="scientific">Apiospora marii</name>
    <dbReference type="NCBI Taxonomy" id="335849"/>
    <lineage>
        <taxon>Eukaryota</taxon>
        <taxon>Fungi</taxon>
        <taxon>Dikarya</taxon>
        <taxon>Ascomycota</taxon>
        <taxon>Pezizomycotina</taxon>
        <taxon>Sordariomycetes</taxon>
        <taxon>Xylariomycetidae</taxon>
        <taxon>Amphisphaeriales</taxon>
        <taxon>Apiosporaceae</taxon>
        <taxon>Apiospora</taxon>
    </lineage>
</organism>
<dbReference type="Proteomes" id="UP001396898">
    <property type="component" value="Unassembled WGS sequence"/>
</dbReference>
<name>A0ABR1RGX0_9PEZI</name>
<reference evidence="2 3" key="1">
    <citation type="submission" date="2023-01" db="EMBL/GenBank/DDBJ databases">
        <title>Analysis of 21 Apiospora genomes using comparative genomics revels a genus with tremendous synthesis potential of carbohydrate active enzymes and secondary metabolites.</title>
        <authorList>
            <person name="Sorensen T."/>
        </authorList>
    </citation>
    <scope>NUCLEOTIDE SEQUENCE [LARGE SCALE GENOMIC DNA]</scope>
    <source>
        <strain evidence="2 3">CBS 20057</strain>
    </source>
</reference>
<comment type="caution">
    <text evidence="2">The sequence shown here is derived from an EMBL/GenBank/DDBJ whole genome shotgun (WGS) entry which is preliminary data.</text>
</comment>
<evidence type="ECO:0000256" key="1">
    <source>
        <dbReference type="SAM" id="MobiDB-lite"/>
    </source>
</evidence>
<proteinExistence type="predicted"/>
<protein>
    <submittedName>
        <fullName evidence="2">Uncharacterized protein</fullName>
    </submittedName>
</protein>
<dbReference type="EMBL" id="JAQQWI010000015">
    <property type="protein sequence ID" value="KAK8012423.1"/>
    <property type="molecule type" value="Genomic_DNA"/>
</dbReference>
<evidence type="ECO:0000313" key="2">
    <source>
        <dbReference type="EMBL" id="KAK8012423.1"/>
    </source>
</evidence>
<keyword evidence="3" id="KW-1185">Reference proteome</keyword>
<gene>
    <name evidence="2" type="ORF">PG991_009798</name>
</gene>
<accession>A0ABR1RGX0</accession>
<feature type="region of interest" description="Disordered" evidence="1">
    <location>
        <begin position="83"/>
        <end position="158"/>
    </location>
</feature>
<feature type="compositionally biased region" description="Low complexity" evidence="1">
    <location>
        <begin position="85"/>
        <end position="99"/>
    </location>
</feature>
<evidence type="ECO:0000313" key="3">
    <source>
        <dbReference type="Proteomes" id="UP001396898"/>
    </source>
</evidence>
<sequence length="158" mass="17039">MDPNIYLLMRMLQSHSPGLAGANWKQIAAEMNQHQGTLKQVTCKPKFSSFYSNSHLVPKDLELTINQPNRKKFAAMRKEFLENQASKGAAGSPAAAAPASKKRGRTTKAAGPVDAGDDDAELDGTPAKRQRRCRPSNNGKTTAAEVEAGSEKGDDDEV</sequence>